<dbReference type="Gene3D" id="2.30.40.10">
    <property type="entry name" value="Urease, subunit C, domain 1"/>
    <property type="match status" value="1"/>
</dbReference>
<name>A0A6A7AP87_9PLEO</name>
<organism evidence="1 2">
    <name type="scientific">Plenodomus tracheiphilus IPT5</name>
    <dbReference type="NCBI Taxonomy" id="1408161"/>
    <lineage>
        <taxon>Eukaryota</taxon>
        <taxon>Fungi</taxon>
        <taxon>Dikarya</taxon>
        <taxon>Ascomycota</taxon>
        <taxon>Pezizomycotina</taxon>
        <taxon>Dothideomycetes</taxon>
        <taxon>Pleosporomycetidae</taxon>
        <taxon>Pleosporales</taxon>
        <taxon>Pleosporineae</taxon>
        <taxon>Leptosphaeriaceae</taxon>
        <taxon>Plenodomus</taxon>
    </lineage>
</organism>
<dbReference type="EMBL" id="MU006360">
    <property type="protein sequence ID" value="KAF2844883.1"/>
    <property type="molecule type" value="Genomic_DNA"/>
</dbReference>
<dbReference type="SUPFAM" id="SSF51556">
    <property type="entry name" value="Metallo-dependent hydrolases"/>
    <property type="match status" value="1"/>
</dbReference>
<dbReference type="Gene3D" id="3.20.20.140">
    <property type="entry name" value="Metal-dependent hydrolases"/>
    <property type="match status" value="1"/>
</dbReference>
<dbReference type="InterPro" id="IPR032466">
    <property type="entry name" value="Metal_Hydrolase"/>
</dbReference>
<gene>
    <name evidence="1" type="ORF">T440DRAFT_435728</name>
</gene>
<accession>A0A6A7AP87</accession>
<dbReference type="AlphaFoldDB" id="A0A6A7AP87"/>
<dbReference type="GO" id="GO:0016814">
    <property type="term" value="F:hydrolase activity, acting on carbon-nitrogen (but not peptide) bonds, in cyclic amidines"/>
    <property type="evidence" value="ECO:0007669"/>
    <property type="project" value="TreeGrafter"/>
</dbReference>
<dbReference type="PANTHER" id="PTHR32027">
    <property type="entry name" value="CYTOSINE DEAMINASE"/>
    <property type="match status" value="1"/>
</dbReference>
<dbReference type="InterPro" id="IPR052349">
    <property type="entry name" value="Metallo-hydrolase_Enzymes"/>
</dbReference>
<keyword evidence="2" id="KW-1185">Reference proteome</keyword>
<protein>
    <submittedName>
        <fullName evidence="1">Cytosine deaminase protein-like protein</fullName>
    </submittedName>
</protein>
<dbReference type="InterPro" id="IPR011059">
    <property type="entry name" value="Metal-dep_hydrolase_composite"/>
</dbReference>
<evidence type="ECO:0000313" key="2">
    <source>
        <dbReference type="Proteomes" id="UP000799423"/>
    </source>
</evidence>
<dbReference type="PANTHER" id="PTHR32027:SF0">
    <property type="entry name" value="CYTOSINE DEAMINASE"/>
    <property type="match status" value="1"/>
</dbReference>
<proteinExistence type="predicted"/>
<dbReference type="SUPFAM" id="SSF51338">
    <property type="entry name" value="Composite domain of metallo-dependent hydrolases"/>
    <property type="match status" value="1"/>
</dbReference>
<reference evidence="1" key="1">
    <citation type="submission" date="2020-01" db="EMBL/GenBank/DDBJ databases">
        <authorList>
            <consortium name="DOE Joint Genome Institute"/>
            <person name="Haridas S."/>
            <person name="Albert R."/>
            <person name="Binder M."/>
            <person name="Bloem J."/>
            <person name="Labutti K."/>
            <person name="Salamov A."/>
            <person name="Andreopoulos B."/>
            <person name="Baker S.E."/>
            <person name="Barry K."/>
            <person name="Bills G."/>
            <person name="Bluhm B.H."/>
            <person name="Cannon C."/>
            <person name="Castanera R."/>
            <person name="Culley D.E."/>
            <person name="Daum C."/>
            <person name="Ezra D."/>
            <person name="Gonzalez J.B."/>
            <person name="Henrissat B."/>
            <person name="Kuo A."/>
            <person name="Liang C."/>
            <person name="Lipzen A."/>
            <person name="Lutzoni F."/>
            <person name="Magnuson J."/>
            <person name="Mondo S."/>
            <person name="Nolan M."/>
            <person name="Ohm R."/>
            <person name="Pangilinan J."/>
            <person name="Park H.-J."/>
            <person name="Ramirez L."/>
            <person name="Alfaro M."/>
            <person name="Sun H."/>
            <person name="Tritt A."/>
            <person name="Yoshinaga Y."/>
            <person name="Zwiers L.-H."/>
            <person name="Turgeon B.G."/>
            <person name="Goodwin S.B."/>
            <person name="Spatafora J.W."/>
            <person name="Crous P.W."/>
            <person name="Grigoriev I.V."/>
        </authorList>
    </citation>
    <scope>NUCLEOTIDE SEQUENCE</scope>
    <source>
        <strain evidence="1">IPT5</strain>
    </source>
</reference>
<sequence>MADAQVQHERVGSTLDTIAGVRVPHKPSSSLWDIAIKNGRIASVDPHKTRNASSQRTLDGGGRLIAPSLCHSHIHLDKCFLLQDPKFHDLQLESGDFSEAMELTGEAKSRFDEEDLLRRGRQLILESICYGVTVMRAFVEVDGIVQLKCLHAGLKLKHEFQDQCEVQLCAFAQLPLHSGPDGGAKVRELMRVAASYIQVGVLGSTAYVEESQDLSAKNVQWIAKLALEHNKHLDIHLDYFIEEKRQPMIWTCLEILKEQQWLERGGKTISFGHCTRLTRFQREDWRSLRSAIGELPISFTGLPYSDLFIMKTPDNVRGTLPVTTLINEFGLNATVAINNVGNAFTPTANCDPLDLARLGVGLYHAGTRQDTELLYETVSSRAKTAIGVEKSSLSLRIGEPADFVLFDRMDVGWRSRKSISEIVYDAGHSRQTIYHGRVTAWTASLAT</sequence>
<dbReference type="Proteomes" id="UP000799423">
    <property type="component" value="Unassembled WGS sequence"/>
</dbReference>
<dbReference type="OrthoDB" id="10266980at2759"/>
<evidence type="ECO:0000313" key="1">
    <source>
        <dbReference type="EMBL" id="KAF2844883.1"/>
    </source>
</evidence>